<accession>A0A857JMI6</accession>
<sequence length="189" mass="20355">MNVNRPTVTLRKNAGFTLIELVIGMLVFAIAMTFFVSMIVPQATRSIDPIFQVRATELGQSLLNEISGKSFDENSSRNSSVRCGDASAPACTLPSALGPDGEGRGAYNDVDDFHGLDERDGNILSATGGTIGINGRNLYQGFRATVSVFYDADLNGINDNAVGLAKLITVNVTTPNNEDIVFSTYRYNY</sequence>
<dbReference type="AlphaFoldDB" id="A0A857JMI6"/>
<dbReference type="EMBL" id="CP047656">
    <property type="protein sequence ID" value="QHJ12538.1"/>
    <property type="molecule type" value="Genomic_DNA"/>
</dbReference>
<dbReference type="Pfam" id="PF07963">
    <property type="entry name" value="N_methyl"/>
    <property type="match status" value="1"/>
</dbReference>
<evidence type="ECO:0000256" key="1">
    <source>
        <dbReference type="SAM" id="Phobius"/>
    </source>
</evidence>
<evidence type="ECO:0000313" key="2">
    <source>
        <dbReference type="EMBL" id="QHJ12538.1"/>
    </source>
</evidence>
<dbReference type="Proteomes" id="UP000464524">
    <property type="component" value="Chromosome"/>
</dbReference>
<keyword evidence="3" id="KW-1185">Reference proteome</keyword>
<reference evidence="2 3" key="1">
    <citation type="submission" date="2019-12" db="EMBL/GenBank/DDBJ databases">
        <title>Genome sequencing and assembly of endphytes of Porphyra tenera.</title>
        <authorList>
            <person name="Park J.M."/>
            <person name="Shin R."/>
            <person name="Jo S.H."/>
        </authorList>
    </citation>
    <scope>NUCLEOTIDE SEQUENCE [LARGE SCALE GENOMIC DNA]</scope>
    <source>
        <strain evidence="2 3">GPM4</strain>
    </source>
</reference>
<keyword evidence="1" id="KW-0812">Transmembrane</keyword>
<proteinExistence type="predicted"/>
<dbReference type="NCBIfam" id="TIGR02532">
    <property type="entry name" value="IV_pilin_GFxxxE"/>
    <property type="match status" value="1"/>
</dbReference>
<gene>
    <name evidence="2" type="ORF">FX988_02795</name>
</gene>
<keyword evidence="1" id="KW-0472">Membrane</keyword>
<feature type="transmembrane region" description="Helical" evidence="1">
    <location>
        <begin position="21"/>
        <end position="40"/>
    </location>
</feature>
<dbReference type="RefSeq" id="WP_160180684.1">
    <property type="nucleotide sequence ID" value="NZ_CP047656.1"/>
</dbReference>
<keyword evidence="1" id="KW-1133">Transmembrane helix</keyword>
<dbReference type="KEGG" id="pmes:FX988_02795"/>
<dbReference type="OrthoDB" id="5593857at2"/>
<name>A0A857JMI6_9ALTE</name>
<evidence type="ECO:0000313" key="3">
    <source>
        <dbReference type="Proteomes" id="UP000464524"/>
    </source>
</evidence>
<organism evidence="2 3">
    <name type="scientific">Paraglaciecola mesophila</name>
    <dbReference type="NCBI Taxonomy" id="197222"/>
    <lineage>
        <taxon>Bacteria</taxon>
        <taxon>Pseudomonadati</taxon>
        <taxon>Pseudomonadota</taxon>
        <taxon>Gammaproteobacteria</taxon>
        <taxon>Alteromonadales</taxon>
        <taxon>Alteromonadaceae</taxon>
        <taxon>Paraglaciecola</taxon>
    </lineage>
</organism>
<protein>
    <recommendedName>
        <fullName evidence="4">MSHA pilin protein MshD</fullName>
    </recommendedName>
</protein>
<dbReference type="InterPro" id="IPR012902">
    <property type="entry name" value="N_methyl_site"/>
</dbReference>
<evidence type="ECO:0008006" key="4">
    <source>
        <dbReference type="Google" id="ProtNLM"/>
    </source>
</evidence>